<dbReference type="GO" id="GO:0006508">
    <property type="term" value="P:proteolysis"/>
    <property type="evidence" value="ECO:0007669"/>
    <property type="project" value="InterPro"/>
</dbReference>
<dbReference type="Gramene" id="Jr08_22980_p1">
    <property type="protein sequence ID" value="cds.Jr08_22980_p1"/>
    <property type="gene ID" value="Jr08_22980"/>
</dbReference>
<dbReference type="STRING" id="51240.A0A2I4EAI1"/>
<dbReference type="Proteomes" id="UP000235220">
    <property type="component" value="Chromosome 8"/>
</dbReference>
<evidence type="ECO:0000313" key="2">
    <source>
        <dbReference type="RefSeq" id="XP_018816406.2"/>
    </source>
</evidence>
<reference evidence="2" key="1">
    <citation type="submission" date="2025-08" db="UniProtKB">
        <authorList>
            <consortium name="RefSeq"/>
        </authorList>
    </citation>
    <scope>IDENTIFICATION</scope>
    <source>
        <tissue evidence="2">Leaves</tissue>
    </source>
</reference>
<accession>A0A2I4EAI1</accession>
<dbReference type="InterPro" id="IPR037219">
    <property type="entry name" value="Peptidase_M41-like"/>
</dbReference>
<name>A0A2I4EAI1_JUGRE</name>
<proteinExistence type="predicted"/>
<protein>
    <submittedName>
        <fullName evidence="2">Uncharacterized protein LOC108987837</fullName>
    </submittedName>
</protein>
<evidence type="ECO:0000313" key="1">
    <source>
        <dbReference type="Proteomes" id="UP000235220"/>
    </source>
</evidence>
<organism evidence="1 2">
    <name type="scientific">Juglans regia</name>
    <name type="common">English walnut</name>
    <dbReference type="NCBI Taxonomy" id="51240"/>
    <lineage>
        <taxon>Eukaryota</taxon>
        <taxon>Viridiplantae</taxon>
        <taxon>Streptophyta</taxon>
        <taxon>Embryophyta</taxon>
        <taxon>Tracheophyta</taxon>
        <taxon>Spermatophyta</taxon>
        <taxon>Magnoliopsida</taxon>
        <taxon>eudicotyledons</taxon>
        <taxon>Gunneridae</taxon>
        <taxon>Pentapetalae</taxon>
        <taxon>rosids</taxon>
        <taxon>fabids</taxon>
        <taxon>Fagales</taxon>
        <taxon>Juglandaceae</taxon>
        <taxon>Juglans</taxon>
    </lineage>
</organism>
<dbReference type="Gene3D" id="1.20.58.760">
    <property type="entry name" value="Peptidase M41"/>
    <property type="match status" value="1"/>
</dbReference>
<dbReference type="GO" id="GO:0004222">
    <property type="term" value="F:metalloendopeptidase activity"/>
    <property type="evidence" value="ECO:0007669"/>
    <property type="project" value="InterPro"/>
</dbReference>
<dbReference type="PANTHER" id="PTHR33471">
    <property type="entry name" value="ATP-DEPENDENT ZINC METALLOPROTEASE-RELATED"/>
    <property type="match status" value="1"/>
</dbReference>
<dbReference type="GO" id="GO:0004176">
    <property type="term" value="F:ATP-dependent peptidase activity"/>
    <property type="evidence" value="ECO:0007669"/>
    <property type="project" value="InterPro"/>
</dbReference>
<dbReference type="KEGG" id="jre:108987837"/>
<keyword evidence="1" id="KW-1185">Reference proteome</keyword>
<sequence>MLGYVMNSLLLSFIWMGTVAYYAGLSCRPQLRLTTFGIICSSEVGVSRRQALEQLDKKLAEDDDRAALSLAKDLQGKPGGLRCFGGARQVPQRLYSLDELRLNGIEASSLLSPVDATLGSIERNLQLAAALGGLAAWNVLGFSPQQVLYFSLGLLFLWTLDSVSFDGGVGSLVLDTIGHTFSQKYHNRVVQHEAGHFLIAYLVGILPKGYTLTSLEALKKEGSLNVQAGTAFVDFEFVEEVNAGKVSATTLNRFSCIALAGVAAEYLLYGIAEGGLADINKLDMLLKSLAFTQKKADSQVRWSVLNTVLLLRRHELARAKLAEAMSMGKSVGTCIGIIEETIDDSDIQLQLG</sequence>
<dbReference type="FunFam" id="1.20.58.760:FF:000009">
    <property type="entry name" value="Translation initiation factor 3 subunit I"/>
    <property type="match status" value="1"/>
</dbReference>
<dbReference type="PANTHER" id="PTHR33471:SF1">
    <property type="entry name" value="OS01G0382700 PROTEIN"/>
    <property type="match status" value="1"/>
</dbReference>
<dbReference type="OrthoDB" id="66620at2759"/>
<dbReference type="FunCoup" id="A0A2I4EAI1">
    <property type="interactions" value="1286"/>
</dbReference>
<gene>
    <name evidence="2" type="primary">LOC108987837</name>
</gene>
<dbReference type="RefSeq" id="XP_018816406.2">
    <property type="nucleotide sequence ID" value="XM_018960861.2"/>
</dbReference>
<dbReference type="AlphaFoldDB" id="A0A2I4EAI1"/>
<dbReference type="SUPFAM" id="SSF140990">
    <property type="entry name" value="FtsH protease domain-like"/>
    <property type="match status" value="1"/>
</dbReference>
<dbReference type="GeneID" id="108987837"/>
<dbReference type="GO" id="GO:0005524">
    <property type="term" value="F:ATP binding"/>
    <property type="evidence" value="ECO:0007669"/>
    <property type="project" value="InterPro"/>
</dbReference>